<name>A0A2P2M1Z9_RHIMU</name>
<dbReference type="EMBL" id="GGEC01043755">
    <property type="protein sequence ID" value="MBX24239.1"/>
    <property type="molecule type" value="Transcribed_RNA"/>
</dbReference>
<reference evidence="1" key="1">
    <citation type="submission" date="2018-02" db="EMBL/GenBank/DDBJ databases">
        <title>Rhizophora mucronata_Transcriptome.</title>
        <authorList>
            <person name="Meera S.P."/>
            <person name="Sreeshan A."/>
            <person name="Augustine A."/>
        </authorList>
    </citation>
    <scope>NUCLEOTIDE SEQUENCE</scope>
    <source>
        <tissue evidence="1">Leaf</tissue>
    </source>
</reference>
<protein>
    <submittedName>
        <fullName evidence="1">Uncharacterized protein</fullName>
    </submittedName>
</protein>
<organism evidence="1">
    <name type="scientific">Rhizophora mucronata</name>
    <name type="common">Asiatic mangrove</name>
    <dbReference type="NCBI Taxonomy" id="61149"/>
    <lineage>
        <taxon>Eukaryota</taxon>
        <taxon>Viridiplantae</taxon>
        <taxon>Streptophyta</taxon>
        <taxon>Embryophyta</taxon>
        <taxon>Tracheophyta</taxon>
        <taxon>Spermatophyta</taxon>
        <taxon>Magnoliopsida</taxon>
        <taxon>eudicotyledons</taxon>
        <taxon>Gunneridae</taxon>
        <taxon>Pentapetalae</taxon>
        <taxon>rosids</taxon>
        <taxon>fabids</taxon>
        <taxon>Malpighiales</taxon>
        <taxon>Rhizophoraceae</taxon>
        <taxon>Rhizophora</taxon>
    </lineage>
</organism>
<proteinExistence type="predicted"/>
<evidence type="ECO:0000313" key="1">
    <source>
        <dbReference type="EMBL" id="MBX24239.1"/>
    </source>
</evidence>
<sequence length="28" mass="3367">MIYLLKPSPSRFLNKLLLQFSPVWCICR</sequence>
<dbReference type="AlphaFoldDB" id="A0A2P2M1Z9"/>
<accession>A0A2P2M1Z9</accession>